<evidence type="ECO:0000313" key="3">
    <source>
        <dbReference type="RefSeq" id="XP_027187090.1"/>
    </source>
</evidence>
<dbReference type="InterPro" id="IPR004320">
    <property type="entry name" value="BPS1_pln"/>
</dbReference>
<dbReference type="PANTHER" id="PTHR33070">
    <property type="entry name" value="OS06G0725500 PROTEIN"/>
    <property type="match status" value="1"/>
</dbReference>
<dbReference type="Proteomes" id="UP000087171">
    <property type="component" value="Unplaced"/>
</dbReference>
<reference evidence="3" key="1">
    <citation type="submission" date="2025-08" db="UniProtKB">
        <authorList>
            <consortium name="RefSeq"/>
        </authorList>
    </citation>
    <scope>IDENTIFICATION</scope>
    <source>
        <tissue evidence="3">Etiolated seedlings</tissue>
    </source>
</reference>
<dbReference type="STRING" id="3827.A0A3Q7YC34"/>
<dbReference type="PANTHER" id="PTHR33070:SF109">
    <property type="entry name" value="DOMAIN PROTEIN, PUTATIVE (DUF241)-RELATED"/>
    <property type="match status" value="1"/>
</dbReference>
<dbReference type="Pfam" id="PF03087">
    <property type="entry name" value="BPS1"/>
    <property type="match status" value="1"/>
</dbReference>
<dbReference type="GO" id="GO:0048367">
    <property type="term" value="P:shoot system development"/>
    <property type="evidence" value="ECO:0007669"/>
    <property type="project" value="InterPro"/>
</dbReference>
<sequence length="226" mass="26205">MSSTHKAISHQVEKFVQEFYDGSVRILDICGITRDTILQIKENVEAFHSSLRKRKGNSSIETSVYEYNFFTTKKMKKNITKLITYLKQIESKFGASAVLNEDQELVYVIRVIREVIVMNMSIFHSPLSFLCSSKSKSTKWLRVAKLMNKRVTSCEDKLESFNKMRCVEVTLSSLLREGSNVYKMQTAHERLETLENVIERMENGLENVFRRLVKTRVCLLNIVTIS</sequence>
<proteinExistence type="predicted"/>
<accession>A0A3Q7YC34</accession>
<name>A0A3Q7YC34_CICAR</name>
<evidence type="ECO:0000313" key="2">
    <source>
        <dbReference type="Proteomes" id="UP000087171"/>
    </source>
</evidence>
<dbReference type="GO" id="GO:0048364">
    <property type="term" value="P:root development"/>
    <property type="evidence" value="ECO:0007669"/>
    <property type="project" value="InterPro"/>
</dbReference>
<protein>
    <submittedName>
        <fullName evidence="3">Uncharacterized protein LOC101515429</fullName>
    </submittedName>
</protein>
<gene>
    <name evidence="3" type="primary">LOC101515429</name>
</gene>
<keyword evidence="2" id="KW-1185">Reference proteome</keyword>
<dbReference type="AlphaFoldDB" id="A0A3Q7YC34"/>
<dbReference type="OrthoDB" id="1701699at2759"/>
<keyword evidence="1" id="KW-0175">Coiled coil</keyword>
<feature type="coiled-coil region" evidence="1">
    <location>
        <begin position="184"/>
        <end position="211"/>
    </location>
</feature>
<dbReference type="RefSeq" id="XP_027187090.1">
    <property type="nucleotide sequence ID" value="XM_027331289.1"/>
</dbReference>
<evidence type="ECO:0000256" key="1">
    <source>
        <dbReference type="SAM" id="Coils"/>
    </source>
</evidence>
<dbReference type="Gene3D" id="1.20.1270.420">
    <property type="match status" value="1"/>
</dbReference>
<organism evidence="2 3">
    <name type="scientific">Cicer arietinum</name>
    <name type="common">Chickpea</name>
    <name type="synonym">Garbanzo</name>
    <dbReference type="NCBI Taxonomy" id="3827"/>
    <lineage>
        <taxon>Eukaryota</taxon>
        <taxon>Viridiplantae</taxon>
        <taxon>Streptophyta</taxon>
        <taxon>Embryophyta</taxon>
        <taxon>Tracheophyta</taxon>
        <taxon>Spermatophyta</taxon>
        <taxon>Magnoliopsida</taxon>
        <taxon>eudicotyledons</taxon>
        <taxon>Gunneridae</taxon>
        <taxon>Pentapetalae</taxon>
        <taxon>rosids</taxon>
        <taxon>fabids</taxon>
        <taxon>Fabales</taxon>
        <taxon>Fabaceae</taxon>
        <taxon>Papilionoideae</taxon>
        <taxon>50 kb inversion clade</taxon>
        <taxon>NPAAA clade</taxon>
        <taxon>Hologalegina</taxon>
        <taxon>IRL clade</taxon>
        <taxon>Cicereae</taxon>
        <taxon>Cicer</taxon>
    </lineage>
</organism>